<evidence type="ECO:0000256" key="5">
    <source>
        <dbReference type="ARBA" id="ARBA00022989"/>
    </source>
</evidence>
<dbReference type="InterPro" id="IPR050539">
    <property type="entry name" value="ThrE_Dicarb/AminoAcid_Exp"/>
</dbReference>
<evidence type="ECO:0000256" key="4">
    <source>
        <dbReference type="ARBA" id="ARBA00022692"/>
    </source>
</evidence>
<organism evidence="10 11">
    <name type="scientific">Bombilactobacillus bombi</name>
    <dbReference type="NCBI Taxonomy" id="1303590"/>
    <lineage>
        <taxon>Bacteria</taxon>
        <taxon>Bacillati</taxon>
        <taxon>Bacillota</taxon>
        <taxon>Bacilli</taxon>
        <taxon>Lactobacillales</taxon>
        <taxon>Lactobacillaceae</taxon>
        <taxon>Bombilactobacillus</taxon>
    </lineage>
</organism>
<dbReference type="InterPro" id="IPR024528">
    <property type="entry name" value="ThrE_2"/>
</dbReference>
<dbReference type="Pfam" id="PF12821">
    <property type="entry name" value="ThrE_2"/>
    <property type="match status" value="1"/>
</dbReference>
<keyword evidence="6 8" id="KW-0472">Membrane</keyword>
<evidence type="ECO:0000313" key="11">
    <source>
        <dbReference type="Proteomes" id="UP000284822"/>
    </source>
</evidence>
<evidence type="ECO:0000256" key="1">
    <source>
        <dbReference type="ARBA" id="ARBA00004651"/>
    </source>
</evidence>
<sequence>MWHLIVQISLSFLGTIAFGLFIQIPVQELVWAGVTGSLGWTCYWLLFQMGTGSIFANFAGAFLVGIMGMLLSRQRKQPSTTFNIPGLVPLVPGATAYQALELLIVGHRNAFVTKCFHVILLTGAIALGYLLAQLVAEQLNKNHYYKR</sequence>
<keyword evidence="5 8" id="KW-1133">Transmembrane helix</keyword>
<comment type="similarity">
    <text evidence="7">Belongs to the ThrE exporter (TC 2.A.79) family.</text>
</comment>
<gene>
    <name evidence="10" type="ORF">DS832_05795</name>
</gene>
<dbReference type="RefSeq" id="WP_118910766.1">
    <property type="nucleotide sequence ID" value="NZ_QOCS01000013.1"/>
</dbReference>
<evidence type="ECO:0000256" key="7">
    <source>
        <dbReference type="ARBA" id="ARBA00034125"/>
    </source>
</evidence>
<dbReference type="AlphaFoldDB" id="A0A3R6VG99"/>
<dbReference type="EMBL" id="QOCS01000013">
    <property type="protein sequence ID" value="RHW46273.1"/>
    <property type="molecule type" value="Genomic_DNA"/>
</dbReference>
<evidence type="ECO:0000256" key="3">
    <source>
        <dbReference type="ARBA" id="ARBA00022519"/>
    </source>
</evidence>
<dbReference type="GO" id="GO:0015744">
    <property type="term" value="P:succinate transport"/>
    <property type="evidence" value="ECO:0007669"/>
    <property type="project" value="TreeGrafter"/>
</dbReference>
<dbReference type="GO" id="GO:0005886">
    <property type="term" value="C:plasma membrane"/>
    <property type="evidence" value="ECO:0007669"/>
    <property type="project" value="UniProtKB-SubCell"/>
</dbReference>
<reference evidence="10 11" key="1">
    <citation type="submission" date="2018-07" db="EMBL/GenBank/DDBJ databases">
        <title>Genome sequences of six Lactobacillus spp. isolated from bumble bee guts.</title>
        <authorList>
            <person name="Motta E.V.S."/>
            <person name="Moran N.A."/>
        </authorList>
    </citation>
    <scope>NUCLEOTIDE SEQUENCE [LARGE SCALE GENOMIC DNA]</scope>
    <source>
        <strain evidence="10 11">LV-8.1</strain>
    </source>
</reference>
<evidence type="ECO:0000313" key="10">
    <source>
        <dbReference type="EMBL" id="RHW46273.1"/>
    </source>
</evidence>
<evidence type="ECO:0000256" key="8">
    <source>
        <dbReference type="SAM" id="Phobius"/>
    </source>
</evidence>
<comment type="caution">
    <text evidence="10">The sequence shown here is derived from an EMBL/GenBank/DDBJ whole genome shotgun (WGS) entry which is preliminary data.</text>
</comment>
<feature type="transmembrane region" description="Helical" evidence="8">
    <location>
        <begin position="116"/>
        <end position="136"/>
    </location>
</feature>
<feature type="domain" description="Threonine/Serine exporter ThrE" evidence="9">
    <location>
        <begin position="8"/>
        <end position="135"/>
    </location>
</feature>
<accession>A0A3R6VG99</accession>
<dbReference type="PANTHER" id="PTHR34390">
    <property type="entry name" value="UPF0442 PROTEIN YJJB-RELATED"/>
    <property type="match status" value="1"/>
</dbReference>
<keyword evidence="4 8" id="KW-0812">Transmembrane</keyword>
<dbReference type="PANTHER" id="PTHR34390:SF1">
    <property type="entry name" value="SUCCINATE TRANSPORTER SUBUNIT YJJB-RELATED"/>
    <property type="match status" value="1"/>
</dbReference>
<name>A0A3R6VG99_9LACO</name>
<protein>
    <submittedName>
        <fullName evidence="10">Threonine/serine exporter</fullName>
    </submittedName>
</protein>
<comment type="subcellular location">
    <subcellularLocation>
        <location evidence="1">Cell membrane</location>
        <topology evidence="1">Multi-pass membrane protein</topology>
    </subcellularLocation>
</comment>
<feature type="transmembrane region" description="Helical" evidence="8">
    <location>
        <begin position="54"/>
        <end position="72"/>
    </location>
</feature>
<dbReference type="Proteomes" id="UP000284822">
    <property type="component" value="Unassembled WGS sequence"/>
</dbReference>
<evidence type="ECO:0000256" key="6">
    <source>
        <dbReference type="ARBA" id="ARBA00023136"/>
    </source>
</evidence>
<evidence type="ECO:0000256" key="2">
    <source>
        <dbReference type="ARBA" id="ARBA00022475"/>
    </source>
</evidence>
<proteinExistence type="inferred from homology"/>
<keyword evidence="3" id="KW-0997">Cell inner membrane</keyword>
<keyword evidence="2" id="KW-1003">Cell membrane</keyword>
<evidence type="ECO:0000259" key="9">
    <source>
        <dbReference type="Pfam" id="PF12821"/>
    </source>
</evidence>